<accession>A0A6L2K2K1</accession>
<comment type="caution">
    <text evidence="1">The sequence shown here is derived from an EMBL/GenBank/DDBJ whole genome shotgun (WGS) entry which is preliminary data.</text>
</comment>
<dbReference type="AlphaFoldDB" id="A0A6L2K2K1"/>
<protein>
    <recommendedName>
        <fullName evidence="2">Reverse transcriptase domain-containing protein</fullName>
    </recommendedName>
</protein>
<name>A0A6L2K2K1_TANCI</name>
<sequence length="411" mass="46691">MPKVLSLAWETILEIELAFEDKHCQPEDILELFRRLHNDVQNIHEELAVYINTPSWDRPTICYSDDDDEDCTIAITPILSTEEPDNSLSMENEHLETILATKSDKLIKSSVENLVPIPSESEGILEKICDVHFHDNSPPLDISKDQFKDFFDSNDDSTSIDDDYFSIDNIKYVEASPPDSELVSLEVIEIVISKVGGIDYDILLTIKDDILRETLLNINLLIANIKALKDNPTPSSDFITTSSSTSLNFLLEETITFDNSLPKSETFCFDLKEISSGSTTTHSDISFPDYEDFYDDHVREISSGSTTTHSDSSLYDSFIFDLSINPFPPAGRSNFYEFTDELAHIISPPKYDCFCFKNEPNSRNFTMDVVDDIFPTREPRVYVHNVLPTHPTLQLNLDFILSIESLFAYVV</sequence>
<proteinExistence type="predicted"/>
<organism evidence="1">
    <name type="scientific">Tanacetum cinerariifolium</name>
    <name type="common">Dalmatian daisy</name>
    <name type="synonym">Chrysanthemum cinerariifolium</name>
    <dbReference type="NCBI Taxonomy" id="118510"/>
    <lineage>
        <taxon>Eukaryota</taxon>
        <taxon>Viridiplantae</taxon>
        <taxon>Streptophyta</taxon>
        <taxon>Embryophyta</taxon>
        <taxon>Tracheophyta</taxon>
        <taxon>Spermatophyta</taxon>
        <taxon>Magnoliopsida</taxon>
        <taxon>eudicotyledons</taxon>
        <taxon>Gunneridae</taxon>
        <taxon>Pentapetalae</taxon>
        <taxon>asterids</taxon>
        <taxon>campanulids</taxon>
        <taxon>Asterales</taxon>
        <taxon>Asteraceae</taxon>
        <taxon>Asteroideae</taxon>
        <taxon>Anthemideae</taxon>
        <taxon>Anthemidinae</taxon>
        <taxon>Tanacetum</taxon>
    </lineage>
</organism>
<evidence type="ECO:0008006" key="2">
    <source>
        <dbReference type="Google" id="ProtNLM"/>
    </source>
</evidence>
<evidence type="ECO:0000313" key="1">
    <source>
        <dbReference type="EMBL" id="GEU43543.1"/>
    </source>
</evidence>
<gene>
    <name evidence="1" type="ORF">Tci_015521</name>
</gene>
<reference evidence="1" key="1">
    <citation type="journal article" date="2019" name="Sci. Rep.">
        <title>Draft genome of Tanacetum cinerariifolium, the natural source of mosquito coil.</title>
        <authorList>
            <person name="Yamashiro T."/>
            <person name="Shiraishi A."/>
            <person name="Satake H."/>
            <person name="Nakayama K."/>
        </authorList>
    </citation>
    <scope>NUCLEOTIDE SEQUENCE</scope>
</reference>
<dbReference type="EMBL" id="BKCJ010001723">
    <property type="protein sequence ID" value="GEU43543.1"/>
    <property type="molecule type" value="Genomic_DNA"/>
</dbReference>